<proteinExistence type="predicted"/>
<dbReference type="InterPro" id="IPR006083">
    <property type="entry name" value="PRK/URK"/>
</dbReference>
<dbReference type="Pfam" id="PF00485">
    <property type="entry name" value="PRK"/>
    <property type="match status" value="1"/>
</dbReference>
<organism evidence="2 3">
    <name type="scientific">Bacillus spongiae</name>
    <dbReference type="NCBI Taxonomy" id="2683610"/>
    <lineage>
        <taxon>Bacteria</taxon>
        <taxon>Bacillati</taxon>
        <taxon>Bacillota</taxon>
        <taxon>Bacilli</taxon>
        <taxon>Bacillales</taxon>
        <taxon>Bacillaceae</taxon>
        <taxon>Bacillus</taxon>
    </lineage>
</organism>
<reference evidence="2 3" key="1">
    <citation type="journal article" date="2018" name="J. Microbiol.">
        <title>Bacillus spongiae sp. nov., isolated from sponge of Jeju Island.</title>
        <authorList>
            <person name="Lee G.E."/>
            <person name="Im W.T."/>
            <person name="Park J.S."/>
        </authorList>
    </citation>
    <scope>NUCLEOTIDE SEQUENCE [LARGE SCALE GENOMIC DNA]</scope>
    <source>
        <strain evidence="2 3">135PIL107-10</strain>
    </source>
</reference>
<evidence type="ECO:0000259" key="1">
    <source>
        <dbReference type="Pfam" id="PF00485"/>
    </source>
</evidence>
<dbReference type="Proteomes" id="UP001312865">
    <property type="component" value="Unassembled WGS sequence"/>
</dbReference>
<sequence length="220" mass="25381">MLRSKLISDLADRIVNLKIDHPVRVGVSGITASGKTTFANELAEELLSRKKKVIRTSIDNFHHPRTTRYKQGKISAIGYYEDAHDYESFRQKLLIPLGPSGNLHYQLVSLDLAKDEYVNPEIKVATKDMIFIVDGTFLFKQGLVNLFDFKIFVHTDFELARKRGAKREERAFGSYKEAEEMFIKRYHAASKFYLEQDSPQLNADVVINNNDLHNMEFIKH</sequence>
<dbReference type="InterPro" id="IPR027417">
    <property type="entry name" value="P-loop_NTPase"/>
</dbReference>
<dbReference type="EMBL" id="JBBAXC010000004">
    <property type="protein sequence ID" value="MEI5906749.1"/>
    <property type="molecule type" value="Genomic_DNA"/>
</dbReference>
<feature type="domain" description="Phosphoribulokinase/uridine kinase" evidence="1">
    <location>
        <begin position="25"/>
        <end position="193"/>
    </location>
</feature>
<accession>A0ABU8HC57</accession>
<keyword evidence="3" id="KW-1185">Reference proteome</keyword>
<gene>
    <name evidence="2" type="ORF">WAK64_06720</name>
</gene>
<dbReference type="Gene3D" id="3.40.50.300">
    <property type="entry name" value="P-loop containing nucleotide triphosphate hydrolases"/>
    <property type="match status" value="1"/>
</dbReference>
<dbReference type="RefSeq" id="WP_336586181.1">
    <property type="nucleotide sequence ID" value="NZ_JBBAXC010000004.1"/>
</dbReference>
<name>A0ABU8HC57_9BACI</name>
<dbReference type="SUPFAM" id="SSF52540">
    <property type="entry name" value="P-loop containing nucleoside triphosphate hydrolases"/>
    <property type="match status" value="1"/>
</dbReference>
<protein>
    <recommendedName>
        <fullName evidence="1">Phosphoribulokinase/uridine kinase domain-containing protein</fullName>
    </recommendedName>
</protein>
<dbReference type="PANTHER" id="PTHR10285">
    <property type="entry name" value="URIDINE KINASE"/>
    <property type="match status" value="1"/>
</dbReference>
<comment type="caution">
    <text evidence="2">The sequence shown here is derived from an EMBL/GenBank/DDBJ whole genome shotgun (WGS) entry which is preliminary data.</text>
</comment>
<evidence type="ECO:0000313" key="3">
    <source>
        <dbReference type="Proteomes" id="UP001312865"/>
    </source>
</evidence>
<evidence type="ECO:0000313" key="2">
    <source>
        <dbReference type="EMBL" id="MEI5906749.1"/>
    </source>
</evidence>